<evidence type="ECO:0000313" key="5">
    <source>
        <dbReference type="EMBL" id="CAF4415079.1"/>
    </source>
</evidence>
<protein>
    <submittedName>
        <fullName evidence="3">Uncharacterized protein</fullName>
    </submittedName>
</protein>
<evidence type="ECO:0000313" key="1">
    <source>
        <dbReference type="EMBL" id="CAF4279884.1"/>
    </source>
</evidence>
<proteinExistence type="predicted"/>
<dbReference type="EMBL" id="CAJOBH010033263">
    <property type="protein sequence ID" value="CAF4288883.1"/>
    <property type="molecule type" value="Genomic_DNA"/>
</dbReference>
<dbReference type="Proteomes" id="UP000681720">
    <property type="component" value="Unassembled WGS sequence"/>
</dbReference>
<evidence type="ECO:0000313" key="4">
    <source>
        <dbReference type="EMBL" id="CAF4405790.1"/>
    </source>
</evidence>
<dbReference type="AlphaFoldDB" id="A0A8S2VEZ4"/>
<evidence type="ECO:0000313" key="2">
    <source>
        <dbReference type="EMBL" id="CAF4288883.1"/>
    </source>
</evidence>
<dbReference type="Proteomes" id="UP000676336">
    <property type="component" value="Unassembled WGS sequence"/>
</dbReference>
<accession>A0A8S2VEZ4</accession>
<evidence type="ECO:0000313" key="6">
    <source>
        <dbReference type="Proteomes" id="UP000676336"/>
    </source>
</evidence>
<feature type="non-terminal residue" evidence="3">
    <location>
        <position position="1"/>
    </location>
</feature>
<organism evidence="3 6">
    <name type="scientific">Rotaria magnacalcarata</name>
    <dbReference type="NCBI Taxonomy" id="392030"/>
    <lineage>
        <taxon>Eukaryota</taxon>
        <taxon>Metazoa</taxon>
        <taxon>Spiralia</taxon>
        <taxon>Gnathifera</taxon>
        <taxon>Rotifera</taxon>
        <taxon>Eurotatoria</taxon>
        <taxon>Bdelloidea</taxon>
        <taxon>Philodinida</taxon>
        <taxon>Philodinidae</taxon>
        <taxon>Rotaria</taxon>
    </lineage>
</organism>
<dbReference type="EMBL" id="CAJOBI010054324">
    <property type="protein sequence ID" value="CAF4387068.1"/>
    <property type="molecule type" value="Genomic_DNA"/>
</dbReference>
<dbReference type="EMBL" id="CAJOBH010031572">
    <property type="protein sequence ID" value="CAF4279884.1"/>
    <property type="molecule type" value="Genomic_DNA"/>
</dbReference>
<dbReference type="EMBL" id="CAJOBJ010060357">
    <property type="protein sequence ID" value="CAF4415079.1"/>
    <property type="molecule type" value="Genomic_DNA"/>
</dbReference>
<dbReference type="EMBL" id="CAJOBJ010058041">
    <property type="protein sequence ID" value="CAF4405790.1"/>
    <property type="molecule type" value="Genomic_DNA"/>
</dbReference>
<dbReference type="Proteomes" id="UP000681967">
    <property type="component" value="Unassembled WGS sequence"/>
</dbReference>
<evidence type="ECO:0000313" key="3">
    <source>
        <dbReference type="EMBL" id="CAF4387068.1"/>
    </source>
</evidence>
<name>A0A8S2VEZ4_9BILA</name>
<gene>
    <name evidence="1" type="ORF">BYL167_LOCUS26659</name>
    <name evidence="2" type="ORF">BYL167_LOCUS27006</name>
    <name evidence="4" type="ORF">GIL414_LOCUS30372</name>
    <name evidence="5" type="ORF">GIL414_LOCUS30809</name>
    <name evidence="3" type="ORF">SMN809_LOCUS29835</name>
</gene>
<sequence length="38" mass="4758">RYPDYVFNDDETFVKESLDTYWQQFEPAYIAEPVYWTM</sequence>
<reference evidence="3" key="1">
    <citation type="submission" date="2021-02" db="EMBL/GenBank/DDBJ databases">
        <authorList>
            <person name="Nowell W R."/>
        </authorList>
    </citation>
    <scope>NUCLEOTIDE SEQUENCE</scope>
</reference>
<comment type="caution">
    <text evidence="3">The sequence shown here is derived from an EMBL/GenBank/DDBJ whole genome shotgun (WGS) entry which is preliminary data.</text>
</comment>